<name>A0A366RUG6_9HYPO</name>
<evidence type="ECO:0000256" key="3">
    <source>
        <dbReference type="ARBA" id="ARBA00007456"/>
    </source>
</evidence>
<gene>
    <name evidence="10" type="ORF">FIESC28_05241</name>
</gene>
<keyword evidence="8" id="KW-0464">Manganese</keyword>
<dbReference type="GO" id="GO:0005737">
    <property type="term" value="C:cytoplasm"/>
    <property type="evidence" value="ECO:0007669"/>
    <property type="project" value="TreeGrafter"/>
</dbReference>
<accession>A0A366RUG6</accession>
<dbReference type="EMBL" id="QKXC01000106">
    <property type="protein sequence ID" value="RBR20724.1"/>
    <property type="molecule type" value="Genomic_DNA"/>
</dbReference>
<dbReference type="SUPFAM" id="SSF51182">
    <property type="entry name" value="RmlC-like cupins"/>
    <property type="match status" value="1"/>
</dbReference>
<feature type="domain" description="Cupin type-1" evidence="9">
    <location>
        <begin position="516"/>
        <end position="672"/>
    </location>
</feature>
<dbReference type="GO" id="GO:0004174">
    <property type="term" value="F:electron-transferring-flavoprotein dehydrogenase activity"/>
    <property type="evidence" value="ECO:0007669"/>
    <property type="project" value="TreeGrafter"/>
</dbReference>
<dbReference type="RefSeq" id="XP_031016626.1">
    <property type="nucleotide sequence ID" value="XM_031159388.1"/>
</dbReference>
<evidence type="ECO:0000256" key="8">
    <source>
        <dbReference type="ARBA" id="ARBA00023211"/>
    </source>
</evidence>
<dbReference type="PANTHER" id="PTHR43735">
    <property type="entry name" value="APOPTOSIS-INDUCING FACTOR 1"/>
    <property type="match status" value="1"/>
</dbReference>
<dbReference type="AlphaFoldDB" id="A0A366RUG6"/>
<keyword evidence="6" id="KW-0274">FAD</keyword>
<evidence type="ECO:0000256" key="6">
    <source>
        <dbReference type="ARBA" id="ARBA00022827"/>
    </source>
</evidence>
<evidence type="ECO:0000256" key="5">
    <source>
        <dbReference type="ARBA" id="ARBA00022630"/>
    </source>
</evidence>
<evidence type="ECO:0000313" key="10">
    <source>
        <dbReference type="EMBL" id="RBR20724.1"/>
    </source>
</evidence>
<dbReference type="GO" id="GO:0050660">
    <property type="term" value="F:flavin adenine dinucleotide binding"/>
    <property type="evidence" value="ECO:0007669"/>
    <property type="project" value="TreeGrafter"/>
</dbReference>
<dbReference type="InterPro" id="IPR001929">
    <property type="entry name" value="Germin"/>
</dbReference>
<protein>
    <recommendedName>
        <fullName evidence="9">Cupin type-1 domain-containing protein</fullName>
    </recommendedName>
</protein>
<dbReference type="GO" id="GO:0005576">
    <property type="term" value="C:extracellular region"/>
    <property type="evidence" value="ECO:0007669"/>
    <property type="project" value="UniProtKB-SubCell"/>
</dbReference>
<dbReference type="GeneID" id="41994684"/>
<dbReference type="Pfam" id="PF00190">
    <property type="entry name" value="Cupin_1"/>
    <property type="match status" value="1"/>
</dbReference>
<keyword evidence="4" id="KW-0964">Secreted</keyword>
<dbReference type="InterPro" id="IPR036188">
    <property type="entry name" value="FAD/NAD-bd_sf"/>
</dbReference>
<reference evidence="10 11" key="1">
    <citation type="submission" date="2018-06" db="EMBL/GenBank/DDBJ databases">
        <title>Fusarium incarnatum-equiseti species complex species 28.</title>
        <authorList>
            <person name="Gardiner D.M."/>
        </authorList>
    </citation>
    <scope>NUCLEOTIDE SEQUENCE [LARGE SCALE GENOMIC DNA]</scope>
    <source>
        <strain evidence="10 11">FIESC_28</strain>
    </source>
</reference>
<keyword evidence="5" id="KW-0285">Flavoprotein</keyword>
<dbReference type="InterPro" id="IPR011051">
    <property type="entry name" value="RmlC_Cupin_sf"/>
</dbReference>
<proteinExistence type="inferred from homology"/>
<dbReference type="Gene3D" id="2.60.120.10">
    <property type="entry name" value="Jelly Rolls"/>
    <property type="match status" value="1"/>
</dbReference>
<dbReference type="Pfam" id="PF07992">
    <property type="entry name" value="Pyr_redox_2"/>
    <property type="match status" value="1"/>
</dbReference>
<comment type="caution">
    <text evidence="10">The sequence shown here is derived from an EMBL/GenBank/DDBJ whole genome shotgun (WGS) entry which is preliminary data.</text>
</comment>
<keyword evidence="11" id="KW-1185">Reference proteome</keyword>
<dbReference type="PRINTS" id="PR00469">
    <property type="entry name" value="PNDRDTASEII"/>
</dbReference>
<dbReference type="SUPFAM" id="SSF51905">
    <property type="entry name" value="FAD/NAD(P)-binding domain"/>
    <property type="match status" value="2"/>
</dbReference>
<comment type="similarity">
    <text evidence="2">Belongs to the FAD-dependent oxidoreductase family.</text>
</comment>
<comment type="subcellular location">
    <subcellularLocation>
        <location evidence="1">Secreted</location>
    </subcellularLocation>
</comment>
<dbReference type="InterPro" id="IPR023753">
    <property type="entry name" value="FAD/NAD-binding_dom"/>
</dbReference>
<dbReference type="OrthoDB" id="202203at2759"/>
<dbReference type="GO" id="GO:0030145">
    <property type="term" value="F:manganese ion binding"/>
    <property type="evidence" value="ECO:0007669"/>
    <property type="project" value="InterPro"/>
</dbReference>
<comment type="similarity">
    <text evidence="3">Belongs to the germin family.</text>
</comment>
<dbReference type="PRINTS" id="PR00368">
    <property type="entry name" value="FADPNR"/>
</dbReference>
<dbReference type="SMART" id="SM00835">
    <property type="entry name" value="Cupin_1"/>
    <property type="match status" value="1"/>
</dbReference>
<dbReference type="InterPro" id="IPR014710">
    <property type="entry name" value="RmlC-like_jellyroll"/>
</dbReference>
<evidence type="ECO:0000256" key="2">
    <source>
        <dbReference type="ARBA" id="ARBA00006442"/>
    </source>
</evidence>
<evidence type="ECO:0000256" key="7">
    <source>
        <dbReference type="ARBA" id="ARBA00023002"/>
    </source>
</evidence>
<dbReference type="InterPro" id="IPR006045">
    <property type="entry name" value="Cupin_1"/>
</dbReference>
<organism evidence="10 11">
    <name type="scientific">Fusarium coffeatum</name>
    <dbReference type="NCBI Taxonomy" id="231269"/>
    <lineage>
        <taxon>Eukaryota</taxon>
        <taxon>Fungi</taxon>
        <taxon>Dikarya</taxon>
        <taxon>Ascomycota</taxon>
        <taxon>Pezizomycotina</taxon>
        <taxon>Sordariomycetes</taxon>
        <taxon>Hypocreomycetidae</taxon>
        <taxon>Hypocreales</taxon>
        <taxon>Nectriaceae</taxon>
        <taxon>Fusarium</taxon>
        <taxon>Fusarium incarnatum-equiseti species complex</taxon>
    </lineage>
</organism>
<dbReference type="Gene3D" id="3.50.50.100">
    <property type="match status" value="1"/>
</dbReference>
<keyword evidence="7" id="KW-0560">Oxidoreductase</keyword>
<dbReference type="Proteomes" id="UP000253153">
    <property type="component" value="Unassembled WGS sequence"/>
</dbReference>
<sequence>MSKTVVILGAGWAGLPLAHKLLKYTLPKIPSLKVILVSPNSHFFWNVAATRGIIPDAIPDQQLFLPIEPGFEQYSKKNFEFVLGKAYGVHPDLSTVRVICNDSSGREIKYDELVIATGSCLASGLPLKPIGTHQETISAWKELKGQVGNAKSIVVAGAGATGSEVAGELAARYGSSKDITLIISGDRPLQGALDSVRTSIEKDLKTLGVKLIYKTRVNEAKKSANGQETELLLSTGTILKTDLYLPLHGIKLNTSFVPPSFLDSEGNINLDEKMRVVGTNNIWAIGDVGNIDPKQLTITDNQIIHLATALDAVLTGQTDVKRYEPETKKMLFVALGKKYATGQIGNWKLFSFLVSWVKGRKLFVDTAEGVILDIRPLRLITDVLEDSFEYSWPTLGNRIVTETSKSVLHDRARAYGFSFVLSSTQLIRVEEMSSDILDEHEAAFQIYNSLQLLLSHLYERLNYHFATMLSLTKLSAITAFLACSPLATAAPQVKDNSSEASLTTKLNQADSVIDRYKLLPEDKDFLFSFNSTPLGIANSKSFPALTGAGLSLALAEIPGCSMITIHAHPRAAELFAVVSGQVYTEAVPESFVLNSENKPRVIRNEIGAGEATVFYQGTMHYQINTDCNPTVALAAFSSEDAGFTGIAAGLFSVKDDALVNTFGEVIAGEDIDKFREGISKQAGMKVDQCLKKCGKQKRQF</sequence>
<evidence type="ECO:0000256" key="1">
    <source>
        <dbReference type="ARBA" id="ARBA00004613"/>
    </source>
</evidence>
<evidence type="ECO:0000313" key="11">
    <source>
        <dbReference type="Proteomes" id="UP000253153"/>
    </source>
</evidence>
<dbReference type="PANTHER" id="PTHR43735:SF3">
    <property type="entry name" value="FERROPTOSIS SUPPRESSOR PROTEIN 1"/>
    <property type="match status" value="1"/>
</dbReference>
<dbReference type="CDD" id="cd02241">
    <property type="entry name" value="cupin_OxOx"/>
    <property type="match status" value="1"/>
</dbReference>
<evidence type="ECO:0000259" key="9">
    <source>
        <dbReference type="SMART" id="SM00835"/>
    </source>
</evidence>
<evidence type="ECO:0000256" key="4">
    <source>
        <dbReference type="ARBA" id="ARBA00022525"/>
    </source>
</evidence>